<gene>
    <name evidence="2" type="ORF">GCM10010319_59660</name>
</gene>
<comment type="similarity">
    <text evidence="1">Belongs to the WXG100 family.</text>
</comment>
<keyword evidence="3" id="KW-1185">Reference proteome</keyword>
<dbReference type="InterPro" id="IPR010310">
    <property type="entry name" value="T7SS_ESAT-6-like"/>
</dbReference>
<proteinExistence type="inferred from homology"/>
<name>A0ABN0XUR6_9ACTN</name>
<evidence type="ECO:0000313" key="2">
    <source>
        <dbReference type="EMBL" id="GAA0373378.1"/>
    </source>
</evidence>
<sequence>MPGANDDLKVHYSSVEKTADDISKAAGVVDQQLKDIWAAVNEVTHGWEGEAHQMMLQAKAQFDARGTHIHGILTEISAKIKQGSMDYRHTDRKASQLFDISY</sequence>
<dbReference type="RefSeq" id="WP_301891946.1">
    <property type="nucleotide sequence ID" value="NZ_BAAABW010000029.1"/>
</dbReference>
<dbReference type="NCBIfam" id="TIGR03930">
    <property type="entry name" value="WXG100_ESAT6"/>
    <property type="match status" value="1"/>
</dbReference>
<dbReference type="Pfam" id="PF06013">
    <property type="entry name" value="WXG100"/>
    <property type="match status" value="1"/>
</dbReference>
<dbReference type="Gene3D" id="1.10.287.1060">
    <property type="entry name" value="ESAT-6-like"/>
    <property type="match status" value="1"/>
</dbReference>
<dbReference type="SUPFAM" id="SSF140453">
    <property type="entry name" value="EsxAB dimer-like"/>
    <property type="match status" value="1"/>
</dbReference>
<dbReference type="EMBL" id="BAAABW010000029">
    <property type="protein sequence ID" value="GAA0373378.1"/>
    <property type="molecule type" value="Genomic_DNA"/>
</dbReference>
<comment type="caution">
    <text evidence="2">The sequence shown here is derived from an EMBL/GenBank/DDBJ whole genome shotgun (WGS) entry which is preliminary data.</text>
</comment>
<accession>A0ABN0XUR6</accession>
<dbReference type="InterPro" id="IPR036689">
    <property type="entry name" value="ESAT-6-like_sf"/>
</dbReference>
<evidence type="ECO:0000256" key="1">
    <source>
        <dbReference type="RuleBase" id="RU362001"/>
    </source>
</evidence>
<dbReference type="Proteomes" id="UP001500063">
    <property type="component" value="Unassembled WGS sequence"/>
</dbReference>
<protein>
    <recommendedName>
        <fullName evidence="1">ESAT-6-like protein</fullName>
    </recommendedName>
</protein>
<organism evidence="2 3">
    <name type="scientific">Streptomyces blastmyceticus</name>
    <dbReference type="NCBI Taxonomy" id="68180"/>
    <lineage>
        <taxon>Bacteria</taxon>
        <taxon>Bacillati</taxon>
        <taxon>Actinomycetota</taxon>
        <taxon>Actinomycetes</taxon>
        <taxon>Kitasatosporales</taxon>
        <taxon>Streptomycetaceae</taxon>
        <taxon>Streptomyces</taxon>
    </lineage>
</organism>
<reference evidence="2 3" key="1">
    <citation type="journal article" date="2019" name="Int. J. Syst. Evol. Microbiol.">
        <title>The Global Catalogue of Microorganisms (GCM) 10K type strain sequencing project: providing services to taxonomists for standard genome sequencing and annotation.</title>
        <authorList>
            <consortium name="The Broad Institute Genomics Platform"/>
            <consortium name="The Broad Institute Genome Sequencing Center for Infectious Disease"/>
            <person name="Wu L."/>
            <person name="Ma J."/>
        </authorList>
    </citation>
    <scope>NUCLEOTIDE SEQUENCE [LARGE SCALE GENOMIC DNA]</scope>
    <source>
        <strain evidence="2 3">JCM 4565</strain>
    </source>
</reference>
<evidence type="ECO:0000313" key="3">
    <source>
        <dbReference type="Proteomes" id="UP001500063"/>
    </source>
</evidence>